<sequence>MKPSYFITLQVNIIVSKKASHEVFTLQVNIIVSKKASHQVFTVQVNIIVSKKASHQVFTLLPSFSQSVPALNTLLIVTISFFMVIRTGMNMHAMNVVLLVL</sequence>
<dbReference type="Proteomes" id="UP001374579">
    <property type="component" value="Unassembled WGS sequence"/>
</dbReference>
<dbReference type="EMBL" id="JBAMIC010000024">
    <property type="protein sequence ID" value="KAK7090321.1"/>
    <property type="molecule type" value="Genomic_DNA"/>
</dbReference>
<dbReference type="AlphaFoldDB" id="A0AAN9ANX6"/>
<evidence type="ECO:0000256" key="1">
    <source>
        <dbReference type="SAM" id="Phobius"/>
    </source>
</evidence>
<evidence type="ECO:0000313" key="2">
    <source>
        <dbReference type="EMBL" id="KAK7090321.1"/>
    </source>
</evidence>
<gene>
    <name evidence="2" type="ORF">V1264_010136</name>
</gene>
<name>A0AAN9ANX6_9CAEN</name>
<keyword evidence="1" id="KW-1133">Transmembrane helix</keyword>
<keyword evidence="3" id="KW-1185">Reference proteome</keyword>
<evidence type="ECO:0000313" key="3">
    <source>
        <dbReference type="Proteomes" id="UP001374579"/>
    </source>
</evidence>
<feature type="transmembrane region" description="Helical" evidence="1">
    <location>
        <begin position="67"/>
        <end position="85"/>
    </location>
</feature>
<comment type="caution">
    <text evidence="2">The sequence shown here is derived from an EMBL/GenBank/DDBJ whole genome shotgun (WGS) entry which is preliminary data.</text>
</comment>
<organism evidence="2 3">
    <name type="scientific">Littorina saxatilis</name>
    <dbReference type="NCBI Taxonomy" id="31220"/>
    <lineage>
        <taxon>Eukaryota</taxon>
        <taxon>Metazoa</taxon>
        <taxon>Spiralia</taxon>
        <taxon>Lophotrochozoa</taxon>
        <taxon>Mollusca</taxon>
        <taxon>Gastropoda</taxon>
        <taxon>Caenogastropoda</taxon>
        <taxon>Littorinimorpha</taxon>
        <taxon>Littorinoidea</taxon>
        <taxon>Littorinidae</taxon>
        <taxon>Littorina</taxon>
    </lineage>
</organism>
<keyword evidence="1" id="KW-0472">Membrane</keyword>
<proteinExistence type="predicted"/>
<reference evidence="2 3" key="1">
    <citation type="submission" date="2024-02" db="EMBL/GenBank/DDBJ databases">
        <title>Chromosome-scale genome assembly of the rough periwinkle Littorina saxatilis.</title>
        <authorList>
            <person name="De Jode A."/>
            <person name="Faria R."/>
            <person name="Formenti G."/>
            <person name="Sims Y."/>
            <person name="Smith T.P."/>
            <person name="Tracey A."/>
            <person name="Wood J.M.D."/>
            <person name="Zagrodzka Z.B."/>
            <person name="Johannesson K."/>
            <person name="Butlin R.K."/>
            <person name="Leder E.H."/>
        </authorList>
    </citation>
    <scope>NUCLEOTIDE SEQUENCE [LARGE SCALE GENOMIC DNA]</scope>
    <source>
        <strain evidence="2">Snail1</strain>
        <tissue evidence="2">Muscle</tissue>
    </source>
</reference>
<protein>
    <submittedName>
        <fullName evidence="2">Uncharacterized protein</fullName>
    </submittedName>
</protein>
<accession>A0AAN9ANX6</accession>
<keyword evidence="1" id="KW-0812">Transmembrane</keyword>